<dbReference type="InterPro" id="IPR050115">
    <property type="entry name" value="Proteasome_alpha"/>
</dbReference>
<comment type="similarity">
    <text evidence="2">Belongs to the peptidase T1A family.</text>
</comment>
<evidence type="ECO:0000256" key="1">
    <source>
        <dbReference type="ARBA" id="ARBA00022942"/>
    </source>
</evidence>
<organism evidence="5 6">
    <name type="scientific">Mycoemilia scoparia</name>
    <dbReference type="NCBI Taxonomy" id="417184"/>
    <lineage>
        <taxon>Eukaryota</taxon>
        <taxon>Fungi</taxon>
        <taxon>Fungi incertae sedis</taxon>
        <taxon>Zoopagomycota</taxon>
        <taxon>Kickxellomycotina</taxon>
        <taxon>Kickxellomycetes</taxon>
        <taxon>Kickxellales</taxon>
        <taxon>Kickxellaceae</taxon>
        <taxon>Mycoemilia</taxon>
    </lineage>
</organism>
<dbReference type="SUPFAM" id="SSF56235">
    <property type="entry name" value="N-terminal nucleophile aminohydrolases (Ntn hydrolases)"/>
    <property type="match status" value="1"/>
</dbReference>
<dbReference type="InterPro" id="IPR029055">
    <property type="entry name" value="Ntn_hydrolases_N"/>
</dbReference>
<dbReference type="PROSITE" id="PS51475">
    <property type="entry name" value="PROTEASOME_ALPHA_2"/>
    <property type="match status" value="1"/>
</dbReference>
<dbReference type="PANTHER" id="PTHR11599">
    <property type="entry name" value="PROTEASOME SUBUNIT ALPHA/BETA"/>
    <property type="match status" value="1"/>
</dbReference>
<keyword evidence="1 2" id="KW-0647">Proteasome</keyword>
<comment type="caution">
    <text evidence="5">The sequence shown here is derived from an EMBL/GenBank/DDBJ whole genome shotgun (WGS) entry which is preliminary data.</text>
</comment>
<dbReference type="Pfam" id="PF00227">
    <property type="entry name" value="Proteasome"/>
    <property type="match status" value="1"/>
</dbReference>
<dbReference type="OrthoDB" id="40134at2759"/>
<sequence length="262" mass="29231">MTSVGTGYDISSSTYSTEGRIYQVEYATQAANSFGTSIGMKVNNGVILGSVSRKISKLLKPASNKCISHVDKHIGIATTGWTADAREILNIARREAENYRSSYKIPPPTTQVVQRLGFYIHAHTLYSSVRPFGVNSIIGGKDDNGYHLHMIEPSGEHWGYRGCVVGKGQKEVKTELERIDLDNIDPTLAVNRMVKMLLKAHRDSEKEEPYHMEISWVTEETNGYHERVPQNIIDDAINQFENEGHEGEGEGADEAQETMEVE</sequence>
<accession>A0A9W8DTQ5</accession>
<dbReference type="EMBL" id="JANBPU010000071">
    <property type="protein sequence ID" value="KAJ1917444.1"/>
    <property type="molecule type" value="Genomic_DNA"/>
</dbReference>
<evidence type="ECO:0000313" key="6">
    <source>
        <dbReference type="Proteomes" id="UP001150538"/>
    </source>
</evidence>
<feature type="region of interest" description="Disordered" evidence="3">
    <location>
        <begin position="240"/>
        <end position="262"/>
    </location>
</feature>
<evidence type="ECO:0000256" key="2">
    <source>
        <dbReference type="PROSITE-ProRule" id="PRU00808"/>
    </source>
</evidence>
<dbReference type="InterPro" id="IPR000426">
    <property type="entry name" value="Proteasome_asu_N"/>
</dbReference>
<evidence type="ECO:0000259" key="4">
    <source>
        <dbReference type="SMART" id="SM00948"/>
    </source>
</evidence>
<dbReference type="InterPro" id="IPR023332">
    <property type="entry name" value="Proteasome_alpha-type"/>
</dbReference>
<dbReference type="Gene3D" id="3.60.20.10">
    <property type="entry name" value="Glutamine Phosphoribosylpyrophosphate, subunit 1, domain 1"/>
    <property type="match status" value="1"/>
</dbReference>
<dbReference type="GO" id="GO:0019773">
    <property type="term" value="C:proteasome core complex, alpha-subunit complex"/>
    <property type="evidence" value="ECO:0007669"/>
    <property type="project" value="UniProtKB-UniRule"/>
</dbReference>
<reference evidence="5" key="1">
    <citation type="submission" date="2022-07" db="EMBL/GenBank/DDBJ databases">
        <title>Phylogenomic reconstructions and comparative analyses of Kickxellomycotina fungi.</title>
        <authorList>
            <person name="Reynolds N.K."/>
            <person name="Stajich J.E."/>
            <person name="Barry K."/>
            <person name="Grigoriev I.V."/>
            <person name="Crous P."/>
            <person name="Smith M.E."/>
        </authorList>
    </citation>
    <scope>NUCLEOTIDE SEQUENCE</scope>
    <source>
        <strain evidence="5">NBRC 100468</strain>
    </source>
</reference>
<feature type="domain" description="Proteasome alpha-type subunits" evidence="4">
    <location>
        <begin position="8"/>
        <end position="30"/>
    </location>
</feature>
<dbReference type="AlphaFoldDB" id="A0A9W8DTQ5"/>
<proteinExistence type="inferred from homology"/>
<dbReference type="EC" id="3.4.25.1" evidence="5"/>
<dbReference type="SMART" id="SM00948">
    <property type="entry name" value="Proteasome_A_N"/>
    <property type="match status" value="1"/>
</dbReference>
<name>A0A9W8DTQ5_9FUNG</name>
<dbReference type="Proteomes" id="UP001150538">
    <property type="component" value="Unassembled WGS sequence"/>
</dbReference>
<dbReference type="Pfam" id="PF10584">
    <property type="entry name" value="Proteasome_A_N"/>
    <property type="match status" value="1"/>
</dbReference>
<keyword evidence="5" id="KW-0378">Hydrolase</keyword>
<dbReference type="GO" id="GO:0016787">
    <property type="term" value="F:hydrolase activity"/>
    <property type="evidence" value="ECO:0007669"/>
    <property type="project" value="UniProtKB-KW"/>
</dbReference>
<feature type="compositionally biased region" description="Acidic residues" evidence="3">
    <location>
        <begin position="249"/>
        <end position="262"/>
    </location>
</feature>
<evidence type="ECO:0000313" key="5">
    <source>
        <dbReference type="EMBL" id="KAJ1917444.1"/>
    </source>
</evidence>
<keyword evidence="6" id="KW-1185">Reference proteome</keyword>
<dbReference type="GO" id="GO:0006511">
    <property type="term" value="P:ubiquitin-dependent protein catabolic process"/>
    <property type="evidence" value="ECO:0007669"/>
    <property type="project" value="InterPro"/>
</dbReference>
<evidence type="ECO:0000256" key="3">
    <source>
        <dbReference type="SAM" id="MobiDB-lite"/>
    </source>
</evidence>
<gene>
    <name evidence="5" type="primary">PRE10</name>
    <name evidence="5" type="ORF">H4219_003187</name>
</gene>
<dbReference type="InterPro" id="IPR001353">
    <property type="entry name" value="Proteasome_sua/b"/>
</dbReference>
<protein>
    <submittedName>
        <fullName evidence="5">Proteasome subunit alpha type-7</fullName>
        <ecNumber evidence="5">3.4.25.1</ecNumber>
    </submittedName>
</protein>